<accession>A0AAE0YXC2</accession>
<sequence>HGGLFLESSGYHADSIGAGPSDKITSSPETNRKTFFNTFPAHRSYQSEPHQG</sequence>
<reference evidence="2" key="1">
    <citation type="journal article" date="2023" name="G3 (Bethesda)">
        <title>A reference genome for the long-term kleptoplast-retaining sea slug Elysia crispata morphotype clarki.</title>
        <authorList>
            <person name="Eastman K.E."/>
            <person name="Pendleton A.L."/>
            <person name="Shaikh M.A."/>
            <person name="Suttiyut T."/>
            <person name="Ogas R."/>
            <person name="Tomko P."/>
            <person name="Gavelis G."/>
            <person name="Widhalm J.R."/>
            <person name="Wisecaver J.H."/>
        </authorList>
    </citation>
    <scope>NUCLEOTIDE SEQUENCE</scope>
    <source>
        <strain evidence="2">ECLA1</strain>
    </source>
</reference>
<dbReference type="AlphaFoldDB" id="A0AAE0YXC2"/>
<organism evidence="2 3">
    <name type="scientific">Elysia crispata</name>
    <name type="common">lettuce slug</name>
    <dbReference type="NCBI Taxonomy" id="231223"/>
    <lineage>
        <taxon>Eukaryota</taxon>
        <taxon>Metazoa</taxon>
        <taxon>Spiralia</taxon>
        <taxon>Lophotrochozoa</taxon>
        <taxon>Mollusca</taxon>
        <taxon>Gastropoda</taxon>
        <taxon>Heterobranchia</taxon>
        <taxon>Euthyneura</taxon>
        <taxon>Panpulmonata</taxon>
        <taxon>Sacoglossa</taxon>
        <taxon>Placobranchoidea</taxon>
        <taxon>Plakobranchidae</taxon>
        <taxon>Elysia</taxon>
    </lineage>
</organism>
<keyword evidence="3" id="KW-1185">Reference proteome</keyword>
<evidence type="ECO:0000313" key="2">
    <source>
        <dbReference type="EMBL" id="KAK3758838.1"/>
    </source>
</evidence>
<evidence type="ECO:0000256" key="1">
    <source>
        <dbReference type="SAM" id="MobiDB-lite"/>
    </source>
</evidence>
<proteinExistence type="predicted"/>
<feature type="compositionally biased region" description="Polar residues" evidence="1">
    <location>
        <begin position="23"/>
        <end position="37"/>
    </location>
</feature>
<dbReference type="EMBL" id="JAWDGP010005202">
    <property type="protein sequence ID" value="KAK3758838.1"/>
    <property type="molecule type" value="Genomic_DNA"/>
</dbReference>
<gene>
    <name evidence="2" type="ORF">RRG08_067175</name>
</gene>
<feature type="region of interest" description="Disordered" evidence="1">
    <location>
        <begin position="1"/>
        <end position="52"/>
    </location>
</feature>
<name>A0AAE0YXC2_9GAST</name>
<feature type="non-terminal residue" evidence="2">
    <location>
        <position position="1"/>
    </location>
</feature>
<protein>
    <submittedName>
        <fullName evidence="2">Uncharacterized protein</fullName>
    </submittedName>
</protein>
<dbReference type="Proteomes" id="UP001283361">
    <property type="component" value="Unassembled WGS sequence"/>
</dbReference>
<comment type="caution">
    <text evidence="2">The sequence shown here is derived from an EMBL/GenBank/DDBJ whole genome shotgun (WGS) entry which is preliminary data.</text>
</comment>
<evidence type="ECO:0000313" key="3">
    <source>
        <dbReference type="Proteomes" id="UP001283361"/>
    </source>
</evidence>